<proteinExistence type="predicted"/>
<protein>
    <recommendedName>
        <fullName evidence="2">3'-5' exonuclease domain-containing protein</fullName>
    </recommendedName>
</protein>
<dbReference type="PANTHER" id="PTHR43040:SF1">
    <property type="entry name" value="RIBONUCLEASE D"/>
    <property type="match status" value="1"/>
</dbReference>
<dbReference type="RefSeq" id="XP_062752003.1">
    <property type="nucleotide sequence ID" value="XM_062903975.1"/>
</dbReference>
<gene>
    <name evidence="3" type="ORF">Triagg1_9059</name>
</gene>
<feature type="compositionally biased region" description="Basic and acidic residues" evidence="1">
    <location>
        <begin position="207"/>
        <end position="217"/>
    </location>
</feature>
<evidence type="ECO:0000313" key="4">
    <source>
        <dbReference type="Proteomes" id="UP001273209"/>
    </source>
</evidence>
<dbReference type="EMBL" id="JAWRVG010000048">
    <property type="protein sequence ID" value="KAK4064263.1"/>
    <property type="molecule type" value="Genomic_DNA"/>
</dbReference>
<dbReference type="SUPFAM" id="SSF53098">
    <property type="entry name" value="Ribonuclease H-like"/>
    <property type="match status" value="1"/>
</dbReference>
<dbReference type="GeneID" id="87923879"/>
<dbReference type="InterPro" id="IPR036397">
    <property type="entry name" value="RNaseH_sf"/>
</dbReference>
<feature type="region of interest" description="Disordered" evidence="1">
    <location>
        <begin position="207"/>
        <end position="233"/>
    </location>
</feature>
<reference evidence="3" key="1">
    <citation type="submission" date="2023-11" db="EMBL/GenBank/DDBJ databases">
        <title>The genome sequences of three competitors of mushroom-forming fungi.</title>
        <authorList>
            <person name="Beijen E."/>
            <person name="Ohm R.A."/>
        </authorList>
    </citation>
    <scope>NUCLEOTIDE SEQUENCE</scope>
    <source>
        <strain evidence="3">CBS 100526</strain>
    </source>
</reference>
<dbReference type="AlphaFoldDB" id="A0AAE1I7J0"/>
<dbReference type="GO" id="GO:0008408">
    <property type="term" value="F:3'-5' exonuclease activity"/>
    <property type="evidence" value="ECO:0007669"/>
    <property type="project" value="InterPro"/>
</dbReference>
<dbReference type="InterPro" id="IPR012337">
    <property type="entry name" value="RNaseH-like_sf"/>
</dbReference>
<evidence type="ECO:0000256" key="1">
    <source>
        <dbReference type="SAM" id="MobiDB-lite"/>
    </source>
</evidence>
<dbReference type="PANTHER" id="PTHR43040">
    <property type="entry name" value="RIBONUCLEASE D"/>
    <property type="match status" value="1"/>
</dbReference>
<dbReference type="Proteomes" id="UP001273209">
    <property type="component" value="Unassembled WGS sequence"/>
</dbReference>
<dbReference type="InterPro" id="IPR002562">
    <property type="entry name" value="3'-5'_exonuclease_dom"/>
</dbReference>
<evidence type="ECO:0000259" key="2">
    <source>
        <dbReference type="Pfam" id="PF01612"/>
    </source>
</evidence>
<keyword evidence="4" id="KW-1185">Reference proteome</keyword>
<dbReference type="Pfam" id="PF01612">
    <property type="entry name" value="DNA_pol_A_exo1"/>
    <property type="match status" value="1"/>
</dbReference>
<feature type="compositionally biased region" description="Polar residues" evidence="1">
    <location>
        <begin position="218"/>
        <end position="233"/>
    </location>
</feature>
<comment type="caution">
    <text evidence="3">The sequence shown here is derived from an EMBL/GenBank/DDBJ whole genome shotgun (WGS) entry which is preliminary data.</text>
</comment>
<organism evidence="3 4">
    <name type="scientific">Trichoderma aggressivum f. europaeum</name>
    <dbReference type="NCBI Taxonomy" id="173218"/>
    <lineage>
        <taxon>Eukaryota</taxon>
        <taxon>Fungi</taxon>
        <taxon>Dikarya</taxon>
        <taxon>Ascomycota</taxon>
        <taxon>Pezizomycotina</taxon>
        <taxon>Sordariomycetes</taxon>
        <taxon>Hypocreomycetidae</taxon>
        <taxon>Hypocreales</taxon>
        <taxon>Hypocreaceae</taxon>
        <taxon>Trichoderma</taxon>
    </lineage>
</organism>
<name>A0AAE1I7J0_9HYPO</name>
<dbReference type="GO" id="GO:0003676">
    <property type="term" value="F:nucleic acid binding"/>
    <property type="evidence" value="ECO:0007669"/>
    <property type="project" value="InterPro"/>
</dbReference>
<feature type="domain" description="3'-5' exonuclease" evidence="2">
    <location>
        <begin position="63"/>
        <end position="179"/>
    </location>
</feature>
<dbReference type="GO" id="GO:0006139">
    <property type="term" value="P:nucleobase-containing compound metabolic process"/>
    <property type="evidence" value="ECO:0007669"/>
    <property type="project" value="InterPro"/>
</dbReference>
<accession>A0AAE1I7J0</accession>
<dbReference type="Gene3D" id="3.30.420.10">
    <property type="entry name" value="Ribonuclease H-like superfamily/Ribonuclease H"/>
    <property type="match status" value="1"/>
</dbReference>
<evidence type="ECO:0000313" key="3">
    <source>
        <dbReference type="EMBL" id="KAK4064263.1"/>
    </source>
</evidence>
<sequence>MGFDNKTLAPSDESKDAALALALSHNMFPCNGVNGNSTMSSYECKAAAVLYATTPDGPAATQWIDNVPALSKLVDGLTGLPVRPPSIYVDLEGQNLSRYGTISLLLIHVRLANTTYLIDVQSLGNKCFSTAGETGWTLKAILESTYIPKVFFDVRSDSDALFAIFDITLNDVIDLQLMEFAVCPRQGKIWVQGFKSCVHDQAELSRNEKPRWSETKKQGSASLAPEQSGSFQVSHKSPLQPVLLGNCAQDLSVMPCLWAHYDSQMEEQLRGEVIAASAVRVWESQAPDYSSRGRHMALAPLSMIDASDVDKWRRLHELYHPCHGRCALASTAPSSDAAAGSLFSSAVSPVSGASTATSRSWIYSAE</sequence>